<dbReference type="InterPro" id="IPR009057">
    <property type="entry name" value="Homeodomain-like_sf"/>
</dbReference>
<dbReference type="RefSeq" id="WP_266257049.1">
    <property type="nucleotide sequence ID" value="NZ_JAMXWF010000004.1"/>
</dbReference>
<evidence type="ECO:0000313" key="5">
    <source>
        <dbReference type="EMBL" id="MCX4145034.1"/>
    </source>
</evidence>
<organism evidence="6 8">
    <name type="scientific">Paraburkholderia madseniana</name>
    <dbReference type="NCBI Taxonomy" id="2599607"/>
    <lineage>
        <taxon>Bacteria</taxon>
        <taxon>Pseudomonadati</taxon>
        <taxon>Pseudomonadota</taxon>
        <taxon>Betaproteobacteria</taxon>
        <taxon>Burkholderiales</taxon>
        <taxon>Burkholderiaceae</taxon>
        <taxon>Paraburkholderia</taxon>
    </lineage>
</organism>
<evidence type="ECO:0000256" key="2">
    <source>
        <dbReference type="ARBA" id="ARBA00023125"/>
    </source>
</evidence>
<keyword evidence="3" id="KW-0804">Transcription</keyword>
<dbReference type="Proteomes" id="UP001242288">
    <property type="component" value="Unassembled WGS sequence"/>
</dbReference>
<dbReference type="SUPFAM" id="SSF46689">
    <property type="entry name" value="Homeodomain-like"/>
    <property type="match status" value="2"/>
</dbReference>
<proteinExistence type="predicted"/>
<dbReference type="SMART" id="SM00342">
    <property type="entry name" value="HTH_ARAC"/>
    <property type="match status" value="1"/>
</dbReference>
<dbReference type="EMBL" id="JAPKHW010000004">
    <property type="protein sequence ID" value="MCX4145034.1"/>
    <property type="molecule type" value="Genomic_DNA"/>
</dbReference>
<comment type="caution">
    <text evidence="6">The sequence shown here is derived from an EMBL/GenBank/DDBJ whole genome shotgun (WGS) entry which is preliminary data.</text>
</comment>
<dbReference type="Gene3D" id="1.10.10.60">
    <property type="entry name" value="Homeodomain-like"/>
    <property type="match status" value="2"/>
</dbReference>
<feature type="domain" description="HTH araC/xylS-type" evidence="4">
    <location>
        <begin position="201"/>
        <end position="299"/>
    </location>
</feature>
<dbReference type="Proteomes" id="UP001209412">
    <property type="component" value="Unassembled WGS sequence"/>
</dbReference>
<protein>
    <submittedName>
        <fullName evidence="6">AraC family transcriptional regulator</fullName>
    </submittedName>
</protein>
<dbReference type="PROSITE" id="PS01124">
    <property type="entry name" value="HTH_ARAC_FAMILY_2"/>
    <property type="match status" value="1"/>
</dbReference>
<evidence type="ECO:0000313" key="6">
    <source>
        <dbReference type="EMBL" id="MDQ6406866.1"/>
    </source>
</evidence>
<dbReference type="PROSITE" id="PS00041">
    <property type="entry name" value="HTH_ARAC_FAMILY_1"/>
    <property type="match status" value="1"/>
</dbReference>
<keyword evidence="7" id="KW-1185">Reference proteome</keyword>
<sequence>MASLSFESALVRRFHLVKAPTLEARLPGTSPIVFSRMRSERAQRGRSISPLPEEAFTFQVPLISAAFSDFRYANKVIALPERQEPGRAFLFDLSARPTVGLETEFDNVRCYISQKTIDDLAYDRGLRRVGGLRQRMFGQQDRIMFHLAQMLVPALDNPDKVSAAFIDYIALAFHEHVISVYGGVPASRSRYTAPLSPRQIRDVIDYIETNLTNNPSIGDLARECNLSSSYFTKAFRQTMHMAPHQWLLRRRIENAKAMLRDTDIAIVEVAILCGFCDQSHLSRVFTRIQGCSPREWRRLQRCR</sequence>
<name>A0AAP5EM49_9BURK</name>
<dbReference type="GO" id="GO:0043565">
    <property type="term" value="F:sequence-specific DNA binding"/>
    <property type="evidence" value="ECO:0007669"/>
    <property type="project" value="InterPro"/>
</dbReference>
<dbReference type="InterPro" id="IPR018062">
    <property type="entry name" value="HTH_AraC-typ_CS"/>
</dbReference>
<dbReference type="InterPro" id="IPR050204">
    <property type="entry name" value="AraC_XylS_family_regulators"/>
</dbReference>
<accession>A0AAP5EM49</accession>
<evidence type="ECO:0000256" key="3">
    <source>
        <dbReference type="ARBA" id="ARBA00023163"/>
    </source>
</evidence>
<dbReference type="EMBL" id="JAMXWF010000004">
    <property type="protein sequence ID" value="MDQ6406866.1"/>
    <property type="molecule type" value="Genomic_DNA"/>
</dbReference>
<dbReference type="AlphaFoldDB" id="A0AAP5EM49"/>
<dbReference type="InterPro" id="IPR018060">
    <property type="entry name" value="HTH_AraC"/>
</dbReference>
<keyword evidence="2" id="KW-0238">DNA-binding</keyword>
<gene>
    <name evidence="6" type="ORF">NIE36_06500</name>
    <name evidence="5" type="ORF">OSB80_06510</name>
</gene>
<dbReference type="GO" id="GO:0003700">
    <property type="term" value="F:DNA-binding transcription factor activity"/>
    <property type="evidence" value="ECO:0007669"/>
    <property type="project" value="InterPro"/>
</dbReference>
<dbReference type="Pfam" id="PF12833">
    <property type="entry name" value="HTH_18"/>
    <property type="match status" value="1"/>
</dbReference>
<evidence type="ECO:0000259" key="4">
    <source>
        <dbReference type="PROSITE" id="PS01124"/>
    </source>
</evidence>
<evidence type="ECO:0000313" key="7">
    <source>
        <dbReference type="Proteomes" id="UP001209412"/>
    </source>
</evidence>
<dbReference type="PANTHER" id="PTHR46796:SF14">
    <property type="entry name" value="TRANSCRIPTIONAL REGULATORY PROTEIN"/>
    <property type="match status" value="1"/>
</dbReference>
<evidence type="ECO:0000313" key="8">
    <source>
        <dbReference type="Proteomes" id="UP001242288"/>
    </source>
</evidence>
<evidence type="ECO:0000256" key="1">
    <source>
        <dbReference type="ARBA" id="ARBA00023015"/>
    </source>
</evidence>
<keyword evidence="1" id="KW-0805">Transcription regulation</keyword>
<dbReference type="PANTHER" id="PTHR46796">
    <property type="entry name" value="HTH-TYPE TRANSCRIPTIONAL ACTIVATOR RHAS-RELATED"/>
    <property type="match status" value="1"/>
</dbReference>
<reference evidence="6" key="1">
    <citation type="submission" date="2022-06" db="EMBL/GenBank/DDBJ databases">
        <title>PHB producers.</title>
        <authorList>
            <person name="Besaury L."/>
        </authorList>
    </citation>
    <scope>NUCLEOTIDE SEQUENCE</scope>
    <source>
        <strain evidence="6 7">SEWS6</strain>
    </source>
</reference>